<comment type="caution">
    <text evidence="7">The sequence shown here is derived from an EMBL/GenBank/DDBJ whole genome shotgun (WGS) entry which is preliminary data.</text>
</comment>
<dbReference type="Gene3D" id="3.30.300.30">
    <property type="match status" value="1"/>
</dbReference>
<accession>A0ABS0DHT6</accession>
<dbReference type="InterPro" id="IPR040097">
    <property type="entry name" value="FAAL/FAAC"/>
</dbReference>
<reference evidence="7 8" key="1">
    <citation type="submission" date="2020-10" db="EMBL/GenBank/DDBJ databases">
        <title>Identification of Nocardia species via Next-generation sequencing and recognition of intraspecies genetic diversity.</title>
        <authorList>
            <person name="Li P."/>
            <person name="Li P."/>
            <person name="Lu B."/>
        </authorList>
    </citation>
    <scope>NUCLEOTIDE SEQUENCE [LARGE SCALE GENOMIC DNA]</scope>
    <source>
        <strain evidence="7 8">BJ06-0143</strain>
    </source>
</reference>
<dbReference type="CDD" id="cd05931">
    <property type="entry name" value="FAAL"/>
    <property type="match status" value="1"/>
</dbReference>
<dbReference type="PROSITE" id="PS00455">
    <property type="entry name" value="AMP_BINDING"/>
    <property type="match status" value="1"/>
</dbReference>
<organism evidence="7 8">
    <name type="scientific">Nocardia higoensis</name>
    <dbReference type="NCBI Taxonomy" id="228599"/>
    <lineage>
        <taxon>Bacteria</taxon>
        <taxon>Bacillati</taxon>
        <taxon>Actinomycetota</taxon>
        <taxon>Actinomycetes</taxon>
        <taxon>Mycobacteriales</taxon>
        <taxon>Nocardiaceae</taxon>
        <taxon>Nocardia</taxon>
    </lineage>
</organism>
<evidence type="ECO:0000313" key="8">
    <source>
        <dbReference type="Proteomes" id="UP000707731"/>
    </source>
</evidence>
<protein>
    <submittedName>
        <fullName evidence="7">Fatty acyl-AMP ligase</fullName>
    </submittedName>
</protein>
<dbReference type="Pfam" id="PF00501">
    <property type="entry name" value="AMP-binding"/>
    <property type="match status" value="1"/>
</dbReference>
<evidence type="ECO:0000256" key="2">
    <source>
        <dbReference type="ARBA" id="ARBA00022598"/>
    </source>
</evidence>
<sequence>MSGIELFPEILRRRAATRPTGTAYVFLDDHGAEVAVLTYAELERRVRAVAGRLAGAAAPGDRALLVFPPGLDFIVAFFACLSAGVIAVPVIGPRRGRPHHATLGIVADCDPAVVLTVAGLTDADLPSAGALERIAVDEIDPRAEGIGRRPGDPDAIAFLQYTSGSTGSPKGVLVTHRNLISNQEMIRRAFGHDESSTFVAWAPHYHDQGLIGNILQPLYLGSTSVLMAPVSFIRRPLLWLEAISRYRAHTSGGPNFAFDACVAHAARGDVPDLDLSSWAVAFNGAEPIRAETLRRFTETFAAYGFHERALYPCYGLAEATLLVSGSGKGRGPRRFEADGAELGRGRLVSAQPGRGATTLTGSGAPAPGVEVLVVDPVTGHPCAPDRIGEIWVAGAHVAEGYWRNPEATAAVFGARPDTGRRCHEDGRGFGGNGVGGNGGFLRTGDLGQIVDGELFVTGRSKDLIVVRGRNHYPHDLEHTAQAAHPAARAGGGAAFAVAGPDGEQLVIVQEIDRAHPWSAAASAEITAAIRAAVVRDHDLAPRRIVLTVAGALPKTSSGKIMRGAARARHLDAGFPPWIPAAAPAVPTGG</sequence>
<dbReference type="PANTHER" id="PTHR22754">
    <property type="entry name" value="DISCO-INTERACTING PROTEIN 2 DIP2 -RELATED"/>
    <property type="match status" value="1"/>
</dbReference>
<keyword evidence="4" id="KW-0443">Lipid metabolism</keyword>
<dbReference type="EMBL" id="JADLQN010000009">
    <property type="protein sequence ID" value="MBF6358021.1"/>
    <property type="molecule type" value="Genomic_DNA"/>
</dbReference>
<keyword evidence="3" id="KW-0276">Fatty acid metabolism</keyword>
<dbReference type="Gene3D" id="3.40.50.12780">
    <property type="entry name" value="N-terminal domain of ligase-like"/>
    <property type="match status" value="1"/>
</dbReference>
<dbReference type="PANTHER" id="PTHR22754:SF32">
    <property type="entry name" value="DISCO-INTERACTING PROTEIN 2"/>
    <property type="match status" value="1"/>
</dbReference>
<feature type="domain" description="AMP-binding enzyme C-terminal" evidence="6">
    <location>
        <begin position="462"/>
        <end position="570"/>
    </location>
</feature>
<evidence type="ECO:0000259" key="5">
    <source>
        <dbReference type="Pfam" id="PF00501"/>
    </source>
</evidence>
<dbReference type="SUPFAM" id="SSF56801">
    <property type="entry name" value="Acetyl-CoA synthetase-like"/>
    <property type="match status" value="1"/>
</dbReference>
<dbReference type="InterPro" id="IPR000873">
    <property type="entry name" value="AMP-dep_synth/lig_dom"/>
</dbReference>
<keyword evidence="8" id="KW-1185">Reference proteome</keyword>
<dbReference type="GO" id="GO:0016874">
    <property type="term" value="F:ligase activity"/>
    <property type="evidence" value="ECO:0007669"/>
    <property type="project" value="UniProtKB-KW"/>
</dbReference>
<dbReference type="InterPro" id="IPR025110">
    <property type="entry name" value="AMP-bd_C"/>
</dbReference>
<comment type="similarity">
    <text evidence="1">Belongs to the ATP-dependent AMP-binding enzyme family.</text>
</comment>
<evidence type="ECO:0000256" key="3">
    <source>
        <dbReference type="ARBA" id="ARBA00022832"/>
    </source>
</evidence>
<evidence type="ECO:0000313" key="7">
    <source>
        <dbReference type="EMBL" id="MBF6358021.1"/>
    </source>
</evidence>
<dbReference type="Pfam" id="PF23024">
    <property type="entry name" value="AMP-dom_DIP2-like"/>
    <property type="match status" value="1"/>
</dbReference>
<evidence type="ECO:0000259" key="6">
    <source>
        <dbReference type="Pfam" id="PF23024"/>
    </source>
</evidence>
<feature type="domain" description="AMP-dependent synthetase/ligase" evidence="5">
    <location>
        <begin position="11"/>
        <end position="402"/>
    </location>
</feature>
<dbReference type="InterPro" id="IPR045851">
    <property type="entry name" value="AMP-bd_C_sf"/>
</dbReference>
<evidence type="ECO:0000256" key="4">
    <source>
        <dbReference type="ARBA" id="ARBA00023098"/>
    </source>
</evidence>
<dbReference type="InterPro" id="IPR020845">
    <property type="entry name" value="AMP-binding_CS"/>
</dbReference>
<evidence type="ECO:0000256" key="1">
    <source>
        <dbReference type="ARBA" id="ARBA00006432"/>
    </source>
</evidence>
<gene>
    <name evidence="7" type="ORF">IU449_26350</name>
</gene>
<name>A0ABS0DHT6_9NOCA</name>
<keyword evidence="2 7" id="KW-0436">Ligase</keyword>
<dbReference type="RefSeq" id="WP_195004861.1">
    <property type="nucleotide sequence ID" value="NZ_JADLQN010000009.1"/>
</dbReference>
<dbReference type="InterPro" id="IPR042099">
    <property type="entry name" value="ANL_N_sf"/>
</dbReference>
<proteinExistence type="inferred from homology"/>
<dbReference type="Proteomes" id="UP000707731">
    <property type="component" value="Unassembled WGS sequence"/>
</dbReference>